<keyword evidence="6 8" id="KW-0810">Translation regulation</keyword>
<dbReference type="InterPro" id="IPR011387">
    <property type="entry name" value="TIF2A"/>
</dbReference>
<keyword evidence="3 8" id="KW-0396">Initiation factor</keyword>
<dbReference type="GO" id="GO:0043022">
    <property type="term" value="F:ribosome binding"/>
    <property type="evidence" value="ECO:0007669"/>
    <property type="project" value="UniProtKB-UniRule"/>
</dbReference>
<evidence type="ECO:0000256" key="7">
    <source>
        <dbReference type="ARBA" id="ARBA00022917"/>
    </source>
</evidence>
<dbReference type="PANTHER" id="PTHR13227:SF0">
    <property type="entry name" value="EUKARYOTIC TRANSLATION INITIATION FACTOR 2A"/>
    <property type="match status" value="1"/>
</dbReference>
<dbReference type="GO" id="GO:0003729">
    <property type="term" value="F:mRNA binding"/>
    <property type="evidence" value="ECO:0007669"/>
    <property type="project" value="TreeGrafter"/>
</dbReference>
<feature type="domain" description="Translation initiation factor beta propellor-like" evidence="10">
    <location>
        <begin position="209"/>
        <end position="402"/>
    </location>
</feature>
<dbReference type="AlphaFoldDB" id="A0A4S4LFY7"/>
<evidence type="ECO:0000256" key="6">
    <source>
        <dbReference type="ARBA" id="ARBA00022845"/>
    </source>
</evidence>
<keyword evidence="7 8" id="KW-0648">Protein biosynthesis</keyword>
<dbReference type="PIRSF" id="PIRSF017222">
    <property type="entry name" value="eIF2A"/>
    <property type="match status" value="1"/>
</dbReference>
<gene>
    <name evidence="11" type="ORF">EW145_g2523</name>
</gene>
<comment type="caution">
    <text evidence="11">The sequence shown here is derived from an EMBL/GenBank/DDBJ whole genome shotgun (WGS) entry which is preliminary data.</text>
</comment>
<evidence type="ECO:0000313" key="12">
    <source>
        <dbReference type="Proteomes" id="UP000308199"/>
    </source>
</evidence>
<evidence type="ECO:0000256" key="3">
    <source>
        <dbReference type="ARBA" id="ARBA00022540"/>
    </source>
</evidence>
<organism evidence="11 12">
    <name type="scientific">Phellinidium pouzarii</name>
    <dbReference type="NCBI Taxonomy" id="167371"/>
    <lineage>
        <taxon>Eukaryota</taxon>
        <taxon>Fungi</taxon>
        <taxon>Dikarya</taxon>
        <taxon>Basidiomycota</taxon>
        <taxon>Agaricomycotina</taxon>
        <taxon>Agaricomycetes</taxon>
        <taxon>Hymenochaetales</taxon>
        <taxon>Hymenochaetaceae</taxon>
        <taxon>Phellinidium</taxon>
    </lineage>
</organism>
<name>A0A4S4LFY7_9AGAM</name>
<dbReference type="PANTHER" id="PTHR13227">
    <property type="entry name" value="EUKARYOTIC TRANSLATION INITIATION FACTOR 2A"/>
    <property type="match status" value="1"/>
</dbReference>
<evidence type="ECO:0000256" key="8">
    <source>
        <dbReference type="PIRNR" id="PIRNR017222"/>
    </source>
</evidence>
<accession>A0A4S4LFY7</accession>
<dbReference type="Proteomes" id="UP000308199">
    <property type="component" value="Unassembled WGS sequence"/>
</dbReference>
<evidence type="ECO:0000313" key="11">
    <source>
        <dbReference type="EMBL" id="THH08700.1"/>
    </source>
</evidence>
<dbReference type="InterPro" id="IPR013979">
    <property type="entry name" value="TIF_beta_prop-like"/>
</dbReference>
<protein>
    <recommendedName>
        <fullName evidence="2 8">Eukaryotic translation initiation factor 2A</fullName>
        <shortName evidence="8">eIF-2A</shortName>
    </recommendedName>
</protein>
<keyword evidence="4" id="KW-0853">WD repeat</keyword>
<keyword evidence="5" id="KW-0677">Repeat</keyword>
<dbReference type="GO" id="GO:0000049">
    <property type="term" value="F:tRNA binding"/>
    <property type="evidence" value="ECO:0007669"/>
    <property type="project" value="UniProtKB-UniRule"/>
</dbReference>
<dbReference type="SUPFAM" id="SSF82171">
    <property type="entry name" value="DPP6 N-terminal domain-like"/>
    <property type="match status" value="1"/>
</dbReference>
<keyword evidence="12" id="KW-1185">Reference proteome</keyword>
<evidence type="ECO:0000256" key="1">
    <source>
        <dbReference type="ARBA" id="ARBA00009573"/>
    </source>
</evidence>
<proteinExistence type="inferred from homology"/>
<evidence type="ECO:0000256" key="5">
    <source>
        <dbReference type="ARBA" id="ARBA00022737"/>
    </source>
</evidence>
<sequence length="643" mass="69722">MSQQYAYRSLKSLGLVGGSPDHESVKGFEAPAASSRTYCYSPDGRLFAYVLPDCVRIHYAESAELLRELHLPNIVEISFSPRGTYISTWERIMKLEDDAQHRNLRIFSVSSGEELTSFTQKAQGGWELQYTISESHAIRLVGQEVQVFQPAEWSKGVVDKLKVENLTTIALSPGLNPFLAVFVAEKNGQPANIRIYSLLSLASPPTCQKSTFRAEYAQFKWNTIGTQVLALIRTDVDATNKSYYGETRLYLLSSSGNFSCQVASPKEGPIHDFAWSPNSKEFGVVCGFTPMKAVLFDSQVRIVHDFGTAPQNFISFNPQGRLIALAGFGNMSGKLIVYDRRTLEKVAIIDAPNTTLCEWSPDGRFILTATLSPRLRVDNGIKIWHCSGSLMHVQLVDELYQASWRPIPVDAVGPFPQALPAAPAPNASVALFNVTAKPTPSKPVGAYRPPGARGSDAPSVYNRGDSEPNSGTTTPARPYNRSPAPGTNGNHPNGYGGGGRGRGRYVPGAAPTSSGPARDSEKKVRTKRTKGGKKQDAAPSGAATSVAGDEESPAQVDVSEVQVVTALVEDVDAALLTPSADSALDPASKKIRNLKKKLKAIGDLKERREKGERLEDTQLKKIDAESSIYKELEKLESSVSGGS</sequence>
<dbReference type="GO" id="GO:0003743">
    <property type="term" value="F:translation initiation factor activity"/>
    <property type="evidence" value="ECO:0007669"/>
    <property type="project" value="UniProtKB-UniRule"/>
</dbReference>
<feature type="region of interest" description="Disordered" evidence="9">
    <location>
        <begin position="438"/>
        <end position="557"/>
    </location>
</feature>
<dbReference type="GO" id="GO:0006417">
    <property type="term" value="P:regulation of translation"/>
    <property type="evidence" value="ECO:0007669"/>
    <property type="project" value="UniProtKB-KW"/>
</dbReference>
<dbReference type="InterPro" id="IPR015943">
    <property type="entry name" value="WD40/YVTN_repeat-like_dom_sf"/>
</dbReference>
<comment type="function">
    <text evidence="8">Functions in the early steps of protein synthesis of a small number of specific mRNAs. Acts by directing the binding of methionyl-tRNAi to 40S ribosomal subunits. In contrast to the eIF-2 complex, it binds methionyl-tRNAi to 40S subunits in a codon-dependent manner, whereas the eIF-2 complex binds methionyl-tRNAi to 40S subunits in a GTP-dependent manner.</text>
</comment>
<evidence type="ECO:0000259" key="10">
    <source>
        <dbReference type="Pfam" id="PF08662"/>
    </source>
</evidence>
<comment type="similarity">
    <text evidence="1 8">Belongs to the WD repeat EIF2A family.</text>
</comment>
<evidence type="ECO:0000256" key="9">
    <source>
        <dbReference type="SAM" id="MobiDB-lite"/>
    </source>
</evidence>
<dbReference type="EMBL" id="SGPK01000090">
    <property type="protein sequence ID" value="THH08700.1"/>
    <property type="molecule type" value="Genomic_DNA"/>
</dbReference>
<dbReference type="GO" id="GO:0022627">
    <property type="term" value="C:cytosolic small ribosomal subunit"/>
    <property type="evidence" value="ECO:0007669"/>
    <property type="project" value="TreeGrafter"/>
</dbReference>
<evidence type="ECO:0000256" key="2">
    <source>
        <dbReference type="ARBA" id="ARBA00013819"/>
    </source>
</evidence>
<reference evidence="11 12" key="1">
    <citation type="submission" date="2019-02" db="EMBL/GenBank/DDBJ databases">
        <title>Genome sequencing of the rare red list fungi Phellinidium pouzarii.</title>
        <authorList>
            <person name="Buettner E."/>
            <person name="Kellner H."/>
        </authorList>
    </citation>
    <scope>NUCLEOTIDE SEQUENCE [LARGE SCALE GENOMIC DNA]</scope>
    <source>
        <strain evidence="11 12">DSM 108285</strain>
    </source>
</reference>
<dbReference type="Pfam" id="PF08662">
    <property type="entry name" value="eIF2A"/>
    <property type="match status" value="1"/>
</dbReference>
<dbReference type="OrthoDB" id="2194683at2759"/>
<evidence type="ECO:0000256" key="4">
    <source>
        <dbReference type="ARBA" id="ARBA00022574"/>
    </source>
</evidence>
<dbReference type="Gene3D" id="2.130.10.10">
    <property type="entry name" value="YVTN repeat-like/Quinoprotein amine dehydrogenase"/>
    <property type="match status" value="1"/>
</dbReference>